<dbReference type="GO" id="GO:0080044">
    <property type="term" value="F:quercetin 7-O-glucosyltransferase activity"/>
    <property type="evidence" value="ECO:0007669"/>
    <property type="project" value="TreeGrafter"/>
</dbReference>
<dbReference type="FunFam" id="3.40.50.2000:FF:000057">
    <property type="entry name" value="Glycosyltransferase"/>
    <property type="match status" value="1"/>
</dbReference>
<protein>
    <recommendedName>
        <fullName evidence="6">UDP-glycosyltransferases domain-containing protein</fullName>
    </recommendedName>
</protein>
<evidence type="ECO:0008006" key="6">
    <source>
        <dbReference type="Google" id="ProtNLM"/>
    </source>
</evidence>
<dbReference type="PANTHER" id="PTHR11926:SF1540">
    <property type="entry name" value="GLYCOSYLTRANSFERASE"/>
    <property type="match status" value="1"/>
</dbReference>
<dbReference type="AlphaFoldDB" id="A0A660KVR6"/>
<dbReference type="InterPro" id="IPR002213">
    <property type="entry name" value="UDP_glucos_trans"/>
</dbReference>
<name>A0A660KVR6_9ROSI</name>
<comment type="similarity">
    <text evidence="1">Belongs to the UDP-glycosyltransferase family.</text>
</comment>
<dbReference type="GO" id="GO:0080043">
    <property type="term" value="F:quercetin 3-O-glucosyltransferase activity"/>
    <property type="evidence" value="ECO:0007669"/>
    <property type="project" value="TreeGrafter"/>
</dbReference>
<proteinExistence type="inferred from homology"/>
<dbReference type="SUPFAM" id="SSF53756">
    <property type="entry name" value="UDP-Glycosyltransferase/glycogen phosphorylase"/>
    <property type="match status" value="1"/>
</dbReference>
<accession>A0A660KVR6</accession>
<keyword evidence="3" id="KW-0808">Transferase</keyword>
<dbReference type="Gene3D" id="3.40.50.2000">
    <property type="entry name" value="Glycogen Phosphorylase B"/>
    <property type="match status" value="3"/>
</dbReference>
<dbReference type="CDD" id="cd03784">
    <property type="entry name" value="GT1_Gtf-like"/>
    <property type="match status" value="1"/>
</dbReference>
<evidence type="ECO:0000256" key="2">
    <source>
        <dbReference type="ARBA" id="ARBA00022676"/>
    </source>
</evidence>
<evidence type="ECO:0000256" key="1">
    <source>
        <dbReference type="ARBA" id="ARBA00009995"/>
    </source>
</evidence>
<dbReference type="PANTHER" id="PTHR11926">
    <property type="entry name" value="GLUCOSYL/GLUCURONOSYL TRANSFERASES"/>
    <property type="match status" value="1"/>
</dbReference>
<evidence type="ECO:0000256" key="3">
    <source>
        <dbReference type="ARBA" id="ARBA00022679"/>
    </source>
</evidence>
<keyword evidence="2" id="KW-0328">Glycosyltransferase</keyword>
<dbReference type="OrthoDB" id="5835829at2759"/>
<keyword evidence="5" id="KW-1185">Reference proteome</keyword>
<dbReference type="EMBL" id="CM017324">
    <property type="protein sequence ID" value="KAE8038046.1"/>
    <property type="molecule type" value="Genomic_DNA"/>
</dbReference>
<gene>
    <name evidence="4" type="ORF">FH972_010592</name>
</gene>
<organism evidence="4 5">
    <name type="scientific">Carpinus fangiana</name>
    <dbReference type="NCBI Taxonomy" id="176857"/>
    <lineage>
        <taxon>Eukaryota</taxon>
        <taxon>Viridiplantae</taxon>
        <taxon>Streptophyta</taxon>
        <taxon>Embryophyta</taxon>
        <taxon>Tracheophyta</taxon>
        <taxon>Spermatophyta</taxon>
        <taxon>Magnoliopsida</taxon>
        <taxon>eudicotyledons</taxon>
        <taxon>Gunneridae</taxon>
        <taxon>Pentapetalae</taxon>
        <taxon>rosids</taxon>
        <taxon>fabids</taxon>
        <taxon>Fagales</taxon>
        <taxon>Betulaceae</taxon>
        <taxon>Carpinus</taxon>
    </lineage>
</organism>
<evidence type="ECO:0000313" key="5">
    <source>
        <dbReference type="Proteomes" id="UP000327013"/>
    </source>
</evidence>
<dbReference type="Proteomes" id="UP000327013">
    <property type="component" value="Chromosome 4"/>
</dbReference>
<sequence length="391" mass="43913">MERNVFRAHCLVLTFPAQGHINPMMQFSKRLVHRGVKVTVVITKSISNTMDKEATSIALETISDGYDEGGLTQAESAHAYLERFRRVGSQTLAELIEKLSSSGCPVDCVVYDPHLPWGLDVAKKFGLPGAAFFTQSCVVDNIYYHAYKGVLKLPLSETEILLPGSPPLKPQDLPSFIHDFGSYPAFYDILVNQFSNVDKADWVLVNTFYELEKEVVDWMAKIWPLRTIGPTIPSMFLDKRLEDDKAYGLSIFKPNTDACVKWLNDHPKGSIVYVSFGSVAELKVEQIEELAWGLKMSNMSFLWVVRALEEEKLPKTFVEETSEKGLMVHWCPQLEALSLGVPMVAVPQWTDQSTNAKYIMDVWKMGLKAPADGKGSDKNIEEFVAELVLHS</sequence>
<evidence type="ECO:0000313" key="4">
    <source>
        <dbReference type="EMBL" id="KAE8038046.1"/>
    </source>
</evidence>
<dbReference type="Pfam" id="PF00201">
    <property type="entry name" value="UDPGT"/>
    <property type="match status" value="1"/>
</dbReference>
<reference evidence="4 5" key="1">
    <citation type="submission" date="2019-06" db="EMBL/GenBank/DDBJ databases">
        <title>A chromosomal-level reference genome of Carpinus fangiana (Coryloideae, Betulaceae).</title>
        <authorList>
            <person name="Yang X."/>
            <person name="Wang Z."/>
            <person name="Zhang L."/>
            <person name="Hao G."/>
            <person name="Liu J."/>
            <person name="Yang Y."/>
        </authorList>
    </citation>
    <scope>NUCLEOTIDE SEQUENCE [LARGE SCALE GENOMIC DNA]</scope>
    <source>
        <strain evidence="4">Cfa_2016G</strain>
        <tissue evidence="4">Leaf</tissue>
    </source>
</reference>